<feature type="transmembrane region" description="Helical" evidence="1">
    <location>
        <begin position="444"/>
        <end position="469"/>
    </location>
</feature>
<proteinExistence type="predicted"/>
<feature type="transmembrane region" description="Helical" evidence="1">
    <location>
        <begin position="523"/>
        <end position="543"/>
    </location>
</feature>
<dbReference type="RefSeq" id="WP_187973771.1">
    <property type="nucleotide sequence ID" value="NZ_CP046884.1"/>
</dbReference>
<evidence type="ECO:0000313" key="2">
    <source>
        <dbReference type="EMBL" id="QNQ90456.1"/>
    </source>
</evidence>
<keyword evidence="1" id="KW-0472">Membrane</keyword>
<keyword evidence="3" id="KW-1185">Reference proteome</keyword>
<feature type="transmembrane region" description="Helical" evidence="1">
    <location>
        <begin position="340"/>
        <end position="358"/>
    </location>
</feature>
<feature type="transmembrane region" description="Helical" evidence="1">
    <location>
        <begin position="490"/>
        <end position="517"/>
    </location>
</feature>
<name>A0A7H0SPI1_9CORY</name>
<feature type="transmembrane region" description="Helical" evidence="1">
    <location>
        <begin position="410"/>
        <end position="432"/>
    </location>
</feature>
<keyword evidence="1" id="KW-1133">Transmembrane helix</keyword>
<keyword evidence="1" id="KW-0812">Transmembrane</keyword>
<feature type="transmembrane region" description="Helical" evidence="1">
    <location>
        <begin position="364"/>
        <end position="381"/>
    </location>
</feature>
<evidence type="ECO:0000313" key="3">
    <source>
        <dbReference type="Proteomes" id="UP000516320"/>
    </source>
</evidence>
<organism evidence="2 3">
    <name type="scientific">Corynebacterium poyangense</name>
    <dbReference type="NCBI Taxonomy" id="2684405"/>
    <lineage>
        <taxon>Bacteria</taxon>
        <taxon>Bacillati</taxon>
        <taxon>Actinomycetota</taxon>
        <taxon>Actinomycetes</taxon>
        <taxon>Mycobacteriales</taxon>
        <taxon>Corynebacteriaceae</taxon>
        <taxon>Corynebacterium</taxon>
    </lineage>
</organism>
<evidence type="ECO:0000256" key="1">
    <source>
        <dbReference type="SAM" id="Phobius"/>
    </source>
</evidence>
<accession>A0A7H0SPI1</accession>
<sequence>MKKINSPAEVSTKDRIRNAFPAAQPRWRTLINLSSLLTRRQVKENKSVLVLSILIWIYVTLSLVGIGIFLNEELAHSNSFPLIAAVFGMGTLLLIFWALFFPMMDFPIPPALLPTYNISAKEYFASIFIGSLYRQRSILIILCTIISAIIIAVSVPHLGVISLLLLILGSLLSIILTSAGATFLTLLFSHRDRSFKEKLGKIGGLLFFIFIIAVNLLFHSPDLTENYSAIGNILQWTPLAAPAGIIVQSLAGNWLGVVATSLISLATIGAVFWLSYRLIDNEVKNPSAYAGSHSRTKKARYATELMQPKKLLLPGLPWSPMSVVFSRAVRYMPRDSRVSVTLYTIPILGIFLTMQSYLNGSHSYGYFPPLMVAVLGSVISINDHGYDGPGVGLHILSGIKSRSLLVGRNLLGFAVAGYSVIITLVAMVVSLSLKGNSVTEIGNIILHAAFFSVGIIIVVSALGLVLSEFNAYAVSQPGTSPYAERSGYRAAAMVASFGVLLFGWIPVVPGIILSYIGSNSGQLWLDVLGVLVSILIPVGLYLLALHQAVKKWECDQATIFQKVRVWLT</sequence>
<evidence type="ECO:0008006" key="4">
    <source>
        <dbReference type="Google" id="ProtNLM"/>
    </source>
</evidence>
<reference evidence="2 3" key="1">
    <citation type="submission" date="2019-12" db="EMBL/GenBank/DDBJ databases">
        <title>Corynebacterium sp. nov., isolated from feces of the Anser Albifrons in China.</title>
        <authorList>
            <person name="Liu Q."/>
        </authorList>
    </citation>
    <scope>NUCLEOTIDE SEQUENCE [LARGE SCALE GENOMIC DNA]</scope>
    <source>
        <strain evidence="2 3">4H37-19</strain>
    </source>
</reference>
<dbReference type="EMBL" id="CP046884">
    <property type="protein sequence ID" value="QNQ90456.1"/>
    <property type="molecule type" value="Genomic_DNA"/>
</dbReference>
<feature type="transmembrane region" description="Helical" evidence="1">
    <location>
        <begin position="161"/>
        <end position="187"/>
    </location>
</feature>
<feature type="transmembrane region" description="Helical" evidence="1">
    <location>
        <begin position="48"/>
        <end position="70"/>
    </location>
</feature>
<gene>
    <name evidence="2" type="ORF">GP475_07270</name>
</gene>
<dbReference type="AlphaFoldDB" id="A0A7H0SPI1"/>
<dbReference type="KEGG" id="cpoy:GP475_07270"/>
<feature type="transmembrane region" description="Helical" evidence="1">
    <location>
        <begin position="199"/>
        <end position="218"/>
    </location>
</feature>
<feature type="transmembrane region" description="Helical" evidence="1">
    <location>
        <begin position="138"/>
        <end position="155"/>
    </location>
</feature>
<dbReference type="Proteomes" id="UP000516320">
    <property type="component" value="Chromosome"/>
</dbReference>
<feature type="transmembrane region" description="Helical" evidence="1">
    <location>
        <begin position="82"/>
        <end position="101"/>
    </location>
</feature>
<feature type="transmembrane region" description="Helical" evidence="1">
    <location>
        <begin position="254"/>
        <end position="276"/>
    </location>
</feature>
<protein>
    <recommendedName>
        <fullName evidence="4">ABC-2 type transport system permease protein</fullName>
    </recommendedName>
</protein>